<dbReference type="Gene3D" id="3.40.50.1820">
    <property type="entry name" value="alpha/beta hydrolase"/>
    <property type="match status" value="1"/>
</dbReference>
<proteinExistence type="predicted"/>
<dbReference type="Pfam" id="PF00756">
    <property type="entry name" value="Esterase"/>
    <property type="match status" value="1"/>
</dbReference>
<organism evidence="1 2">
    <name type="scientific">Psychrilyobacter piezotolerans</name>
    <dbReference type="NCBI Taxonomy" id="2293438"/>
    <lineage>
        <taxon>Bacteria</taxon>
        <taxon>Fusobacteriati</taxon>
        <taxon>Fusobacteriota</taxon>
        <taxon>Fusobacteriia</taxon>
        <taxon>Fusobacteriales</taxon>
        <taxon>Fusobacteriaceae</taxon>
        <taxon>Psychrilyobacter</taxon>
    </lineage>
</organism>
<keyword evidence="2" id="KW-1185">Reference proteome</keyword>
<dbReference type="InterPro" id="IPR050583">
    <property type="entry name" value="Mycobacterial_A85_antigen"/>
</dbReference>
<accession>A0ABX9KJ50</accession>
<dbReference type="InterPro" id="IPR000801">
    <property type="entry name" value="Esterase-like"/>
</dbReference>
<dbReference type="SUPFAM" id="SSF53474">
    <property type="entry name" value="alpha/beta-Hydrolases"/>
    <property type="match status" value="1"/>
</dbReference>
<dbReference type="EMBL" id="QUAJ01000004">
    <property type="protein sequence ID" value="REI42367.1"/>
    <property type="molecule type" value="Genomic_DNA"/>
</dbReference>
<dbReference type="PANTHER" id="PTHR48098">
    <property type="entry name" value="ENTEROCHELIN ESTERASE-RELATED"/>
    <property type="match status" value="1"/>
</dbReference>
<name>A0ABX9KJ50_9FUSO</name>
<dbReference type="Proteomes" id="UP000263486">
    <property type="component" value="Unassembled WGS sequence"/>
</dbReference>
<evidence type="ECO:0000313" key="2">
    <source>
        <dbReference type="Proteomes" id="UP000263486"/>
    </source>
</evidence>
<dbReference type="InterPro" id="IPR029058">
    <property type="entry name" value="AB_hydrolase_fold"/>
</dbReference>
<dbReference type="RefSeq" id="WP_114641408.1">
    <property type="nucleotide sequence ID" value="NZ_JAACIO010000004.1"/>
</dbReference>
<comment type="caution">
    <text evidence="1">The sequence shown here is derived from an EMBL/GenBank/DDBJ whole genome shotgun (WGS) entry which is preliminary data.</text>
</comment>
<sequence>MYYLIGIFIFYIVFVITGSRKQRMKIKIKKTVTYKNVNIIPENNRVVDFEPLEDLTLESKNFIVQSLKIKSQNVDEEMTYLAVVPKSYNPEKSYPVLFLLHGLRDNAHDWIEKGRLLDNYELLLEQKDIGKMIMILPNSGFCGESWYSDFKKVENKNYESYFIDELILDVKKRFNVDNAGISGFSMGGYGAFKLGLKHLELFKVIGSFAGAVSLVRLTINKRITRIVKFIYLPEFLFRDGDKKKFVNIFGSWGKAIIKEDPYTLIKQLNTAKQQGKHFYLSVGTEDKEPYYMVHQWVDMVGRIKRFNLPFEAYIYQGETHTWDYIAKDIGRFLKYSWKYLK</sequence>
<reference evidence="1 2" key="1">
    <citation type="submission" date="2018-08" db="EMBL/GenBank/DDBJ databases">
        <title>Draft genome sequence of Psychrilyobacter sp. strain SD5 isolated from Black Sea water.</title>
        <authorList>
            <person name="Yadav S."/>
            <person name="Villanueva L."/>
            <person name="Damste J.S.S."/>
        </authorList>
    </citation>
    <scope>NUCLEOTIDE SEQUENCE [LARGE SCALE GENOMIC DNA]</scope>
    <source>
        <strain evidence="1 2">SD5</strain>
    </source>
</reference>
<protein>
    <submittedName>
        <fullName evidence="1">Esterase</fullName>
    </submittedName>
</protein>
<dbReference type="PANTHER" id="PTHR48098:SF1">
    <property type="entry name" value="DIACYLGLYCEROL ACYLTRANSFERASE_MYCOLYLTRANSFERASE AG85A"/>
    <property type="match status" value="1"/>
</dbReference>
<gene>
    <name evidence="1" type="ORF">DYH56_03170</name>
</gene>
<evidence type="ECO:0000313" key="1">
    <source>
        <dbReference type="EMBL" id="REI42367.1"/>
    </source>
</evidence>